<name>A0A917Z789_9GAMM</name>
<evidence type="ECO:0000259" key="2">
    <source>
        <dbReference type="Pfam" id="PF07331"/>
    </source>
</evidence>
<gene>
    <name evidence="3" type="ORF">GCM10011348_02020</name>
</gene>
<feature type="transmembrane region" description="Helical" evidence="1">
    <location>
        <begin position="118"/>
        <end position="139"/>
    </location>
</feature>
<dbReference type="Proteomes" id="UP000599578">
    <property type="component" value="Unassembled WGS sequence"/>
</dbReference>
<protein>
    <recommendedName>
        <fullName evidence="2">DUF1468 domain-containing protein</fullName>
    </recommendedName>
</protein>
<keyword evidence="1" id="KW-0812">Transmembrane</keyword>
<dbReference type="AlphaFoldDB" id="A0A917Z789"/>
<feature type="domain" description="DUF1468" evidence="2">
    <location>
        <begin position="7"/>
        <end position="140"/>
    </location>
</feature>
<keyword evidence="1" id="KW-1133">Transmembrane helix</keyword>
<reference evidence="3 4" key="1">
    <citation type="journal article" date="2014" name="Int. J. Syst. Evol. Microbiol.">
        <title>Complete genome sequence of Corynebacterium casei LMG S-19264T (=DSM 44701T), isolated from a smear-ripened cheese.</title>
        <authorList>
            <consortium name="US DOE Joint Genome Institute (JGI-PGF)"/>
            <person name="Walter F."/>
            <person name="Albersmeier A."/>
            <person name="Kalinowski J."/>
            <person name="Ruckert C."/>
        </authorList>
    </citation>
    <scope>NUCLEOTIDE SEQUENCE [LARGE SCALE GENOMIC DNA]</scope>
    <source>
        <strain evidence="3 4">CGMCC 1.7286</strain>
    </source>
</reference>
<evidence type="ECO:0000313" key="3">
    <source>
        <dbReference type="EMBL" id="GGO75960.1"/>
    </source>
</evidence>
<dbReference type="Pfam" id="PF07331">
    <property type="entry name" value="TctB"/>
    <property type="match status" value="1"/>
</dbReference>
<keyword evidence="1" id="KW-0472">Membrane</keyword>
<dbReference type="RefSeq" id="WP_188857444.1">
    <property type="nucleotide sequence ID" value="NZ_BMLT01000001.1"/>
</dbReference>
<organism evidence="3 4">
    <name type="scientific">Marinobacterium nitratireducens</name>
    <dbReference type="NCBI Taxonomy" id="518897"/>
    <lineage>
        <taxon>Bacteria</taxon>
        <taxon>Pseudomonadati</taxon>
        <taxon>Pseudomonadota</taxon>
        <taxon>Gammaproteobacteria</taxon>
        <taxon>Oceanospirillales</taxon>
        <taxon>Oceanospirillaceae</taxon>
        <taxon>Marinobacterium</taxon>
    </lineage>
</organism>
<proteinExistence type="predicted"/>
<comment type="caution">
    <text evidence="3">The sequence shown here is derived from an EMBL/GenBank/DDBJ whole genome shotgun (WGS) entry which is preliminary data.</text>
</comment>
<accession>A0A917Z789</accession>
<dbReference type="EMBL" id="BMLT01000001">
    <property type="protein sequence ID" value="GGO75960.1"/>
    <property type="molecule type" value="Genomic_DNA"/>
</dbReference>
<evidence type="ECO:0000256" key="1">
    <source>
        <dbReference type="SAM" id="Phobius"/>
    </source>
</evidence>
<feature type="transmembrane region" description="Helical" evidence="1">
    <location>
        <begin position="70"/>
        <end position="88"/>
    </location>
</feature>
<feature type="transmembrane region" description="Helical" evidence="1">
    <location>
        <begin position="41"/>
        <end position="58"/>
    </location>
</feature>
<feature type="transmembrane region" description="Helical" evidence="1">
    <location>
        <begin position="94"/>
        <end position="111"/>
    </location>
</feature>
<evidence type="ECO:0000313" key="4">
    <source>
        <dbReference type="Proteomes" id="UP000599578"/>
    </source>
</evidence>
<keyword evidence="4" id="KW-1185">Reference proteome</keyword>
<dbReference type="InterPro" id="IPR009936">
    <property type="entry name" value="DUF1468"/>
</dbReference>
<sequence length="147" mass="15515">MKATDRVLGILLLVLAVAYGWGATQFPVPFAGPESVGPSTFPKALAVIMGLCSLYLVVKPDESQPWGGLRVLGELGLALTILAAYILLLEPFGFIPATTLAVGALCWRMGVRPLKACMTGLLSGTSVFLLFTFGLELALPTGILELH</sequence>